<keyword evidence="4 6" id="KW-0472">Membrane</keyword>
<keyword evidence="2 6" id="KW-0812">Transmembrane</keyword>
<feature type="region of interest" description="Disordered" evidence="5">
    <location>
        <begin position="512"/>
        <end position="544"/>
    </location>
</feature>
<evidence type="ECO:0000259" key="7">
    <source>
        <dbReference type="SMART" id="SM00693"/>
    </source>
</evidence>
<sequence length="605" mass="66988">MSSITKSESGFGINSSGDLKTSKAPSTSSITINETDQVRANFTGRSNKSTIINSSTGFEKQPQSSPLLSSTPPTVSKSLIRSYPYLLFANKILGVLTWTSDNTWLSICLVLSCILLVSYFETIIIYLGHVLIAGIISLYVLLNNHLQKEEESNPTLDDMVQSLTTLSVRMDMLLFPITSLNLTAYDLKRLLFTTIFLSPIYIIVSYFILPPRTMILWLIIFLTTYHSSWSRVTRKILWKSKTVRLLCFYITGLDFASQYGDKNSLFKLAMNKTNKKLQEVYSKTDGSSGSKGGGAIRFTYVLYENQRRWLGIGWTSNLLSYERAPWTDEFLNESQQPDEFELPLLNDDSGMYWRWVDKTWRLDLTNDASIQLSSSKAKTTANPKPDDGFIYYDNTWKTPSTEDSFSKYTRRRRWIRTAELVSPKADTTTTTNNNNNSVGTPGVAATGTSASQSHPVSGNISITNKSQSNPLVKSASSVSDVQNISVSADTIVVDGENSEDVETAATKILSSANANSATSGINASNTASSPTSISSKKRKSLRFDDTPTILEQVIQHEDNNNINNNNDNGSQSTFTTAASSISTPTIEEKTSTPIKINSGDHKKDD</sequence>
<dbReference type="InterPro" id="IPR010482">
    <property type="entry name" value="TECPR1-like_DysF"/>
</dbReference>
<evidence type="ECO:0000256" key="4">
    <source>
        <dbReference type="ARBA" id="ARBA00023136"/>
    </source>
</evidence>
<dbReference type="SMART" id="SM00693">
    <property type="entry name" value="DysFN"/>
    <property type="match status" value="1"/>
</dbReference>
<dbReference type="InterPro" id="IPR052646">
    <property type="entry name" value="Peroxisomal_PEX28-32"/>
</dbReference>
<feature type="region of interest" description="Disordered" evidence="5">
    <location>
        <begin position="424"/>
        <end position="474"/>
    </location>
</feature>
<dbReference type="SMART" id="SM00694">
    <property type="entry name" value="DysFC"/>
    <property type="match status" value="1"/>
</dbReference>
<evidence type="ECO:0000256" key="3">
    <source>
        <dbReference type="ARBA" id="ARBA00022989"/>
    </source>
</evidence>
<dbReference type="Proteomes" id="UP001165120">
    <property type="component" value="Unassembled WGS sequence"/>
</dbReference>
<feature type="region of interest" description="Disordered" evidence="5">
    <location>
        <begin position="1"/>
        <end position="28"/>
    </location>
</feature>
<feature type="region of interest" description="Disordered" evidence="5">
    <location>
        <begin position="559"/>
        <end position="605"/>
    </location>
</feature>
<feature type="compositionally biased region" description="Low complexity" evidence="5">
    <location>
        <begin position="560"/>
        <end position="585"/>
    </location>
</feature>
<name>A0A9W6SW74_CANBO</name>
<dbReference type="Pfam" id="PF06398">
    <property type="entry name" value="Pex24p"/>
    <property type="match status" value="1"/>
</dbReference>
<proteinExistence type="predicted"/>
<feature type="region of interest" description="Disordered" evidence="5">
    <location>
        <begin position="53"/>
        <end position="73"/>
    </location>
</feature>
<organism evidence="9 10">
    <name type="scientific">Candida boidinii</name>
    <name type="common">Yeast</name>
    <dbReference type="NCBI Taxonomy" id="5477"/>
    <lineage>
        <taxon>Eukaryota</taxon>
        <taxon>Fungi</taxon>
        <taxon>Dikarya</taxon>
        <taxon>Ascomycota</taxon>
        <taxon>Saccharomycotina</taxon>
        <taxon>Pichiomycetes</taxon>
        <taxon>Pichiales</taxon>
        <taxon>Pichiaceae</taxon>
        <taxon>Ogataea</taxon>
        <taxon>Ogataea/Candida clade</taxon>
    </lineage>
</organism>
<evidence type="ECO:0000256" key="5">
    <source>
        <dbReference type="SAM" id="MobiDB-lite"/>
    </source>
</evidence>
<feature type="compositionally biased region" description="Polar residues" evidence="5">
    <location>
        <begin position="446"/>
        <end position="474"/>
    </location>
</feature>
<evidence type="ECO:0000256" key="6">
    <source>
        <dbReference type="SAM" id="Phobius"/>
    </source>
</evidence>
<feature type="transmembrane region" description="Helical" evidence="6">
    <location>
        <begin position="215"/>
        <end position="232"/>
    </location>
</feature>
<keyword evidence="3 6" id="KW-1133">Transmembrane helix</keyword>
<dbReference type="InterPro" id="IPR006614">
    <property type="entry name" value="Peroxin/Ferlin"/>
</dbReference>
<dbReference type="GO" id="GO:0012505">
    <property type="term" value="C:endomembrane system"/>
    <property type="evidence" value="ECO:0007669"/>
    <property type="project" value="UniProtKB-SubCell"/>
</dbReference>
<protein>
    <submittedName>
        <fullName evidence="9">Unnamed protein product</fullName>
    </submittedName>
</protein>
<feature type="domain" description="Peroxin/Ferlin" evidence="7">
    <location>
        <begin position="295"/>
        <end position="363"/>
    </location>
</feature>
<feature type="compositionally biased region" description="Low complexity" evidence="5">
    <location>
        <begin position="60"/>
        <end position="73"/>
    </location>
</feature>
<feature type="domain" description="Peroxin/Ferlin" evidence="8">
    <location>
        <begin position="388"/>
        <end position="421"/>
    </location>
</feature>
<dbReference type="EMBL" id="BSXN01000373">
    <property type="protein sequence ID" value="GME68293.1"/>
    <property type="molecule type" value="Genomic_DNA"/>
</dbReference>
<feature type="transmembrane region" description="Helical" evidence="6">
    <location>
        <begin position="123"/>
        <end position="142"/>
    </location>
</feature>
<feature type="compositionally biased region" description="Low complexity" evidence="5">
    <location>
        <begin position="521"/>
        <end position="534"/>
    </location>
</feature>
<gene>
    <name evidence="9" type="ORF">Cboi02_000154700</name>
</gene>
<feature type="compositionally biased region" description="Low complexity" evidence="5">
    <location>
        <begin position="427"/>
        <end position="436"/>
    </location>
</feature>
<dbReference type="PANTHER" id="PTHR31679:SF2">
    <property type="entry name" value="PEROXISOMAL MEMBRANE PROTEIN PEX30-RELATED"/>
    <property type="match status" value="1"/>
</dbReference>
<evidence type="ECO:0000313" key="10">
    <source>
        <dbReference type="Proteomes" id="UP001165120"/>
    </source>
</evidence>
<comment type="caution">
    <text evidence="9">The sequence shown here is derived from an EMBL/GenBank/DDBJ whole genome shotgun (WGS) entry which is preliminary data.</text>
</comment>
<dbReference type="PANTHER" id="PTHR31679">
    <property type="entry name" value="PEROXISOMAL MEMBRANE PROTEIN PEX30-RELATED"/>
    <property type="match status" value="1"/>
</dbReference>
<evidence type="ECO:0000256" key="2">
    <source>
        <dbReference type="ARBA" id="ARBA00022692"/>
    </source>
</evidence>
<feature type="transmembrane region" description="Helical" evidence="6">
    <location>
        <begin position="190"/>
        <end position="209"/>
    </location>
</feature>
<evidence type="ECO:0000256" key="1">
    <source>
        <dbReference type="ARBA" id="ARBA00004127"/>
    </source>
</evidence>
<accession>A0A9W6SW74</accession>
<dbReference type="GO" id="GO:0005778">
    <property type="term" value="C:peroxisomal membrane"/>
    <property type="evidence" value="ECO:0007669"/>
    <property type="project" value="TreeGrafter"/>
</dbReference>
<dbReference type="AlphaFoldDB" id="A0A9W6SW74"/>
<reference evidence="9" key="1">
    <citation type="submission" date="2023-04" db="EMBL/GenBank/DDBJ databases">
        <title>Candida boidinii NBRC 10035.</title>
        <authorList>
            <person name="Ichikawa N."/>
            <person name="Sato H."/>
            <person name="Tonouchi N."/>
        </authorList>
    </citation>
    <scope>NUCLEOTIDE SEQUENCE</scope>
    <source>
        <strain evidence="9">NBRC 10035</strain>
    </source>
</reference>
<comment type="subcellular location">
    <subcellularLocation>
        <location evidence="1">Endomembrane system</location>
        <topology evidence="1">Multi-pass membrane protein</topology>
    </subcellularLocation>
</comment>
<keyword evidence="10" id="KW-1185">Reference proteome</keyword>
<evidence type="ECO:0000313" key="9">
    <source>
        <dbReference type="EMBL" id="GME68293.1"/>
    </source>
</evidence>
<dbReference type="GO" id="GO:0007031">
    <property type="term" value="P:peroxisome organization"/>
    <property type="evidence" value="ECO:0007669"/>
    <property type="project" value="UniProtKB-ARBA"/>
</dbReference>
<evidence type="ECO:0000259" key="8">
    <source>
        <dbReference type="SMART" id="SM00694"/>
    </source>
</evidence>
<feature type="transmembrane region" description="Helical" evidence="6">
    <location>
        <begin position="92"/>
        <end position="117"/>
    </location>
</feature>